<dbReference type="RefSeq" id="WP_170181649.1">
    <property type="nucleotide sequence ID" value="NZ_VFQC01000002.1"/>
</dbReference>
<gene>
    <name evidence="2" type="ORF">FHX37_4032</name>
</gene>
<keyword evidence="3" id="KW-1185">Reference proteome</keyword>
<protein>
    <submittedName>
        <fullName evidence="2">Uncharacterized protein</fullName>
    </submittedName>
</protein>
<accession>A0A543NA29</accession>
<dbReference type="EMBL" id="VFQC01000002">
    <property type="protein sequence ID" value="TQN28673.1"/>
    <property type="molecule type" value="Genomic_DNA"/>
</dbReference>
<feature type="region of interest" description="Disordered" evidence="1">
    <location>
        <begin position="1"/>
        <end position="52"/>
    </location>
</feature>
<proteinExistence type="predicted"/>
<feature type="compositionally biased region" description="Acidic residues" evidence="1">
    <location>
        <begin position="38"/>
        <end position="52"/>
    </location>
</feature>
<organism evidence="2 3">
    <name type="scientific">Haloactinospora alba</name>
    <dbReference type="NCBI Taxonomy" id="405555"/>
    <lineage>
        <taxon>Bacteria</taxon>
        <taxon>Bacillati</taxon>
        <taxon>Actinomycetota</taxon>
        <taxon>Actinomycetes</taxon>
        <taxon>Streptosporangiales</taxon>
        <taxon>Nocardiopsidaceae</taxon>
        <taxon>Haloactinospora</taxon>
    </lineage>
</organism>
<evidence type="ECO:0000313" key="3">
    <source>
        <dbReference type="Proteomes" id="UP000317422"/>
    </source>
</evidence>
<sequence>MTATVVAPAENRTRVGEPAVAKLDPYGEPVPDRRTETSPEEETENEKEDGQS</sequence>
<evidence type="ECO:0000313" key="2">
    <source>
        <dbReference type="EMBL" id="TQN28673.1"/>
    </source>
</evidence>
<dbReference type="AlphaFoldDB" id="A0A543NA29"/>
<reference evidence="2 3" key="1">
    <citation type="submission" date="2019-06" db="EMBL/GenBank/DDBJ databases">
        <title>Sequencing the genomes of 1000 actinobacteria strains.</title>
        <authorList>
            <person name="Klenk H.-P."/>
        </authorList>
    </citation>
    <scope>NUCLEOTIDE SEQUENCE [LARGE SCALE GENOMIC DNA]</scope>
    <source>
        <strain evidence="2 3">DSM 45015</strain>
    </source>
</reference>
<dbReference type="Proteomes" id="UP000317422">
    <property type="component" value="Unassembled WGS sequence"/>
</dbReference>
<name>A0A543NA29_9ACTN</name>
<comment type="caution">
    <text evidence="2">The sequence shown here is derived from an EMBL/GenBank/DDBJ whole genome shotgun (WGS) entry which is preliminary data.</text>
</comment>
<evidence type="ECO:0000256" key="1">
    <source>
        <dbReference type="SAM" id="MobiDB-lite"/>
    </source>
</evidence>